<reference evidence="1 2" key="1">
    <citation type="submission" date="2015-10" db="EMBL/GenBank/DDBJ databases">
        <title>Full genome of DAOMC 229536 Phialocephala scopiformis, a fungal endophyte of spruce producing the potent anti-insectan compound rugulosin.</title>
        <authorList>
            <consortium name="DOE Joint Genome Institute"/>
            <person name="Walker A.K."/>
            <person name="Frasz S.L."/>
            <person name="Seifert K.A."/>
            <person name="Miller J.D."/>
            <person name="Mondo S.J."/>
            <person name="Labutti K."/>
            <person name="Lipzen A."/>
            <person name="Dockter R."/>
            <person name="Kennedy M."/>
            <person name="Grigoriev I.V."/>
            <person name="Spatafora J.W."/>
        </authorList>
    </citation>
    <scope>NUCLEOTIDE SEQUENCE [LARGE SCALE GENOMIC DNA]</scope>
    <source>
        <strain evidence="1 2">CBS 120377</strain>
    </source>
</reference>
<keyword evidence="2" id="KW-1185">Reference proteome</keyword>
<protein>
    <submittedName>
        <fullName evidence="1">Uncharacterized protein</fullName>
    </submittedName>
</protein>
<gene>
    <name evidence="1" type="ORF">LY89DRAFT_788948</name>
</gene>
<proteinExistence type="predicted"/>
<sequence>MKAKKVLAKPRKRQKGGFPVDKVLQKAGRDLENYPNRLDVNQPWGWEKHLDLFPQWLWLSDQWIEADEQATSDLWVQYVEAVQSQEEVPSLKLAPLGGIPDFLNQHELEGTMKYQNGPFVVDYLDGNQQQVAPDALLKYIPPGRFWIGLNVPDKRCVPLGAGVFIGFRRLGRPEKNPWWWECVYARLDKRGHLYLHAYNYNYSGMPLTSRKNYRSRARTQNVI</sequence>
<dbReference type="AlphaFoldDB" id="A0A132B854"/>
<dbReference type="KEGG" id="psco:LY89DRAFT_788948"/>
<dbReference type="EMBL" id="KQ947435">
    <property type="protein sequence ID" value="KUJ08590.1"/>
    <property type="molecule type" value="Genomic_DNA"/>
</dbReference>
<evidence type="ECO:0000313" key="1">
    <source>
        <dbReference type="EMBL" id="KUJ08590.1"/>
    </source>
</evidence>
<organism evidence="1 2">
    <name type="scientific">Mollisia scopiformis</name>
    <name type="common">Conifer needle endophyte fungus</name>
    <name type="synonym">Phialocephala scopiformis</name>
    <dbReference type="NCBI Taxonomy" id="149040"/>
    <lineage>
        <taxon>Eukaryota</taxon>
        <taxon>Fungi</taxon>
        <taxon>Dikarya</taxon>
        <taxon>Ascomycota</taxon>
        <taxon>Pezizomycotina</taxon>
        <taxon>Leotiomycetes</taxon>
        <taxon>Helotiales</taxon>
        <taxon>Mollisiaceae</taxon>
        <taxon>Mollisia</taxon>
    </lineage>
</organism>
<dbReference type="RefSeq" id="XP_018062945.1">
    <property type="nucleotide sequence ID" value="XM_018223212.1"/>
</dbReference>
<dbReference type="GeneID" id="28832938"/>
<dbReference type="OrthoDB" id="3472778at2759"/>
<dbReference type="Proteomes" id="UP000070700">
    <property type="component" value="Unassembled WGS sequence"/>
</dbReference>
<accession>A0A132B854</accession>
<evidence type="ECO:0000313" key="2">
    <source>
        <dbReference type="Proteomes" id="UP000070700"/>
    </source>
</evidence>
<dbReference type="InParanoid" id="A0A132B854"/>
<name>A0A132B854_MOLSC</name>